<evidence type="ECO:0000259" key="1">
    <source>
        <dbReference type="PROSITE" id="PS50181"/>
    </source>
</evidence>
<reference evidence="2" key="1">
    <citation type="journal article" date="2014" name="BMC Genomics">
        <title>Characterizing the developmental transcriptome of the oriental fruit fly, Bactrocera dorsalis (Diptera: Tephritidae) through comparative genomic analysis with Drosophila melanogaster utilizing modENCODE datasets.</title>
        <authorList>
            <person name="Geib S.M."/>
            <person name="Calla B."/>
            <person name="Hall B."/>
            <person name="Hou S."/>
            <person name="Manoukis N.C."/>
        </authorList>
    </citation>
    <scope>NUCLEOTIDE SEQUENCE</scope>
    <source>
        <strain evidence="2">Punador</strain>
    </source>
</reference>
<dbReference type="EMBL" id="GAKP01015372">
    <property type="protein sequence ID" value="JAC43580.1"/>
    <property type="molecule type" value="Transcribed_RNA"/>
</dbReference>
<protein>
    <recommendedName>
        <fullName evidence="1">F-box domain-containing protein</fullName>
    </recommendedName>
</protein>
<name>A0A034VP47_BACDO</name>
<proteinExistence type="predicted"/>
<dbReference type="EMBL" id="GAKP01015366">
    <property type="protein sequence ID" value="JAC43586.1"/>
    <property type="molecule type" value="Transcribed_RNA"/>
</dbReference>
<dbReference type="Pfam" id="PF00646">
    <property type="entry name" value="F-box"/>
    <property type="match status" value="1"/>
</dbReference>
<dbReference type="SUPFAM" id="SSF81383">
    <property type="entry name" value="F-box domain"/>
    <property type="match status" value="1"/>
</dbReference>
<dbReference type="EMBL" id="GAKP01015368">
    <property type="protein sequence ID" value="JAC43584.1"/>
    <property type="molecule type" value="Transcribed_RNA"/>
</dbReference>
<dbReference type="InterPro" id="IPR036047">
    <property type="entry name" value="F-box-like_dom_sf"/>
</dbReference>
<evidence type="ECO:0000313" key="2">
    <source>
        <dbReference type="EMBL" id="JAC43580.1"/>
    </source>
</evidence>
<dbReference type="InterPro" id="IPR001810">
    <property type="entry name" value="F-box_dom"/>
</dbReference>
<organism evidence="2">
    <name type="scientific">Bactrocera dorsalis</name>
    <name type="common">Oriental fruit fly</name>
    <name type="synonym">Dacus dorsalis</name>
    <dbReference type="NCBI Taxonomy" id="27457"/>
    <lineage>
        <taxon>Eukaryota</taxon>
        <taxon>Metazoa</taxon>
        <taxon>Ecdysozoa</taxon>
        <taxon>Arthropoda</taxon>
        <taxon>Hexapoda</taxon>
        <taxon>Insecta</taxon>
        <taxon>Pterygota</taxon>
        <taxon>Neoptera</taxon>
        <taxon>Endopterygota</taxon>
        <taxon>Diptera</taxon>
        <taxon>Brachycera</taxon>
        <taxon>Muscomorpha</taxon>
        <taxon>Tephritoidea</taxon>
        <taxon>Tephritidae</taxon>
        <taxon>Bactrocera</taxon>
        <taxon>Bactrocera</taxon>
    </lineage>
</organism>
<feature type="domain" description="F-box" evidence="1">
    <location>
        <begin position="68"/>
        <end position="116"/>
    </location>
</feature>
<dbReference type="AlphaFoldDB" id="A0A034VP47"/>
<dbReference type="PROSITE" id="PS50181">
    <property type="entry name" value="FBOX"/>
    <property type="match status" value="1"/>
</dbReference>
<dbReference type="OrthoDB" id="7862537at2759"/>
<accession>A0A034VP47</accession>
<sequence length="391" mass="45541">MHLKIPTGKHKIVPFAYIIFVYYHFGMPKLKCTSANAQGSDEPVIKIPRLRLSRQLRSRHREENASSSLNLCDLPIELMQKIFGYINIWHHNRIRATSKRMRDANDAFVMHEFKKALHKSTLTNQHSYECAALQTIEQATEVYVKSGYESTFCGCILPMLRSSYKDPFCPQVLQINTFLLHFYDMVDELIGDRRSQHARLLYNLTLMRFFKKFGKSSVISSTAMPLHCRIVVELKGPWLGMLWTSKSRVRDQQEKRCNLLIILSEMLMANITGKAFKRVWECLSEVYVFGNDTSNRKRVPKTLFTFTVHGSKKICSLFRSCLEEPNDFLWPTKWPRDQFTVNLDITCKEAMKWGCSKAQHMEFGPFAETLFSEEEEYMDDCSSGKTLLYVE</sequence>